<dbReference type="Proteomes" id="UP000092445">
    <property type="component" value="Unassembled WGS sequence"/>
</dbReference>
<protein>
    <submittedName>
        <fullName evidence="1">Uncharacterized protein</fullName>
    </submittedName>
</protein>
<dbReference type="AlphaFoldDB" id="A0A1A9ZD87"/>
<proteinExistence type="predicted"/>
<sequence>MSFKYQFGRITFRLIKNWSQGLRNISKLRTEQSSDDKSRFHFVMNTNLRHSHLGDDLYIPSSANEKSQTQSSTLLSPIIPFSVAINQLPSSGLTEVSSLCNPFLMLFSLSQEQRQKSIFYKGRTILTIVKPHHKEPKDIHNNNVAEDFTHTYIHMHKYRNIFGEWFPFYTYTWQIHKVKWKMRKISTLVQRTQFESALIMTLIAADDDFMNNE</sequence>
<reference evidence="2" key="1">
    <citation type="submission" date="2014-03" db="EMBL/GenBank/DDBJ databases">
        <authorList>
            <person name="Aksoy S."/>
            <person name="Warren W."/>
            <person name="Wilson R.K."/>
        </authorList>
    </citation>
    <scope>NUCLEOTIDE SEQUENCE [LARGE SCALE GENOMIC DNA]</scope>
    <source>
        <strain evidence="2">IAEA</strain>
    </source>
</reference>
<dbReference type="EnsemblMetazoa" id="GPAI011162-RA">
    <property type="protein sequence ID" value="GPAI011162-PA"/>
    <property type="gene ID" value="GPAI011162"/>
</dbReference>
<accession>A0A1A9ZD87</accession>
<evidence type="ECO:0000313" key="1">
    <source>
        <dbReference type="EnsemblMetazoa" id="GPAI011162-PA"/>
    </source>
</evidence>
<keyword evidence="2" id="KW-1185">Reference proteome</keyword>
<evidence type="ECO:0000313" key="2">
    <source>
        <dbReference type="Proteomes" id="UP000092445"/>
    </source>
</evidence>
<dbReference type="VEuPathDB" id="VectorBase:GPAI011162"/>
<name>A0A1A9ZD87_GLOPL</name>
<organism evidence="1 2">
    <name type="scientific">Glossina pallidipes</name>
    <name type="common">Tsetse fly</name>
    <dbReference type="NCBI Taxonomy" id="7398"/>
    <lineage>
        <taxon>Eukaryota</taxon>
        <taxon>Metazoa</taxon>
        <taxon>Ecdysozoa</taxon>
        <taxon>Arthropoda</taxon>
        <taxon>Hexapoda</taxon>
        <taxon>Insecta</taxon>
        <taxon>Pterygota</taxon>
        <taxon>Neoptera</taxon>
        <taxon>Endopterygota</taxon>
        <taxon>Diptera</taxon>
        <taxon>Brachycera</taxon>
        <taxon>Muscomorpha</taxon>
        <taxon>Hippoboscoidea</taxon>
        <taxon>Glossinidae</taxon>
        <taxon>Glossina</taxon>
    </lineage>
</organism>
<reference evidence="1" key="2">
    <citation type="submission" date="2020-05" db="UniProtKB">
        <authorList>
            <consortium name="EnsemblMetazoa"/>
        </authorList>
    </citation>
    <scope>IDENTIFICATION</scope>
    <source>
        <strain evidence="1">IAEA</strain>
    </source>
</reference>